<evidence type="ECO:0000256" key="1">
    <source>
        <dbReference type="SAM" id="Phobius"/>
    </source>
</evidence>
<dbReference type="RefSeq" id="WP_357987142.1">
    <property type="nucleotide sequence ID" value="NZ_JBFAIH010000031.1"/>
</dbReference>
<feature type="transmembrane region" description="Helical" evidence="1">
    <location>
        <begin position="13"/>
        <end position="30"/>
    </location>
</feature>
<sequence length="87" mass="8936">MNALKKWWNEEPVAVRVGPIVVLVAGYLVYKGIIDATTEELIIGVAAALLGGGALVSARASVSPLAKLTGAALDLIRGNRAPDGPSE</sequence>
<evidence type="ECO:0000313" key="2">
    <source>
        <dbReference type="EMBL" id="MEV0367500.1"/>
    </source>
</evidence>
<dbReference type="EMBL" id="JBFAIH010000031">
    <property type="protein sequence ID" value="MEV0367500.1"/>
    <property type="molecule type" value="Genomic_DNA"/>
</dbReference>
<name>A0ABV3FIS5_9NOCA</name>
<keyword evidence="1" id="KW-0812">Transmembrane</keyword>
<gene>
    <name evidence="2" type="ORF">AB0H72_32925</name>
</gene>
<evidence type="ECO:0008006" key="4">
    <source>
        <dbReference type="Google" id="ProtNLM"/>
    </source>
</evidence>
<evidence type="ECO:0000313" key="3">
    <source>
        <dbReference type="Proteomes" id="UP001551658"/>
    </source>
</evidence>
<dbReference type="Proteomes" id="UP001551658">
    <property type="component" value="Unassembled WGS sequence"/>
</dbReference>
<reference evidence="2 3" key="1">
    <citation type="submission" date="2024-06" db="EMBL/GenBank/DDBJ databases">
        <title>The Natural Products Discovery Center: Release of the First 8490 Sequenced Strains for Exploring Actinobacteria Biosynthetic Diversity.</title>
        <authorList>
            <person name="Kalkreuter E."/>
            <person name="Kautsar S.A."/>
            <person name="Yang D."/>
            <person name="Bader C.D."/>
            <person name="Teijaro C.N."/>
            <person name="Fluegel L."/>
            <person name="Davis C.M."/>
            <person name="Simpson J.R."/>
            <person name="Lauterbach L."/>
            <person name="Steele A.D."/>
            <person name="Gui C."/>
            <person name="Meng S."/>
            <person name="Li G."/>
            <person name="Viehrig K."/>
            <person name="Ye F."/>
            <person name="Su P."/>
            <person name="Kiefer A.F."/>
            <person name="Nichols A."/>
            <person name="Cepeda A.J."/>
            <person name="Yan W."/>
            <person name="Fan B."/>
            <person name="Jiang Y."/>
            <person name="Adhikari A."/>
            <person name="Zheng C.-J."/>
            <person name="Schuster L."/>
            <person name="Cowan T.M."/>
            <person name="Smanski M.J."/>
            <person name="Chevrette M.G."/>
            <person name="De Carvalho L.P.S."/>
            <person name="Shen B."/>
        </authorList>
    </citation>
    <scope>NUCLEOTIDE SEQUENCE [LARGE SCALE GENOMIC DNA]</scope>
    <source>
        <strain evidence="2 3">NPDC050671</strain>
    </source>
</reference>
<organism evidence="2 3">
    <name type="scientific">Nocardia fusca</name>
    <dbReference type="NCBI Taxonomy" id="941183"/>
    <lineage>
        <taxon>Bacteria</taxon>
        <taxon>Bacillati</taxon>
        <taxon>Actinomycetota</taxon>
        <taxon>Actinomycetes</taxon>
        <taxon>Mycobacteriales</taxon>
        <taxon>Nocardiaceae</taxon>
        <taxon>Nocardia</taxon>
    </lineage>
</organism>
<protein>
    <recommendedName>
        <fullName evidence="4">Holin</fullName>
    </recommendedName>
</protein>
<accession>A0ABV3FIS5</accession>
<keyword evidence="3" id="KW-1185">Reference proteome</keyword>
<keyword evidence="1" id="KW-0472">Membrane</keyword>
<proteinExistence type="predicted"/>
<keyword evidence="1" id="KW-1133">Transmembrane helix</keyword>
<feature type="transmembrane region" description="Helical" evidence="1">
    <location>
        <begin position="42"/>
        <end position="62"/>
    </location>
</feature>
<comment type="caution">
    <text evidence="2">The sequence shown here is derived from an EMBL/GenBank/DDBJ whole genome shotgun (WGS) entry which is preliminary data.</text>
</comment>